<dbReference type="EC" id="2.7.7.7" evidence="2"/>
<evidence type="ECO:0000259" key="17">
    <source>
        <dbReference type="PROSITE" id="PS50173"/>
    </source>
</evidence>
<dbReference type="FunFam" id="1.10.150.810:FF:000003">
    <property type="entry name" value="DNA polymerase kappa subunit"/>
    <property type="match status" value="1"/>
</dbReference>
<dbReference type="PROSITE" id="PS50173">
    <property type="entry name" value="UMUC"/>
    <property type="match status" value="1"/>
</dbReference>
<keyword evidence="9 15" id="KW-0863">Zinc-finger</keyword>
<evidence type="ECO:0000256" key="7">
    <source>
        <dbReference type="ARBA" id="ARBA00022723"/>
    </source>
</evidence>
<evidence type="ECO:0000256" key="3">
    <source>
        <dbReference type="ARBA" id="ARBA00016178"/>
    </source>
</evidence>
<dbReference type="FunFam" id="3.30.70.270:FF:000014">
    <property type="entry name" value="DNA polymerase kappa subunit"/>
    <property type="match status" value="1"/>
</dbReference>
<dbReference type="InterPro" id="IPR036775">
    <property type="entry name" value="DNA_pol_Y-fam_lit_finger_sf"/>
</dbReference>
<dbReference type="Pfam" id="PF11799">
    <property type="entry name" value="IMS_C"/>
    <property type="match status" value="1"/>
</dbReference>
<keyword evidence="11" id="KW-0460">Magnesium</keyword>
<evidence type="ECO:0000313" key="19">
    <source>
        <dbReference type="EMBL" id="ODO06477.1"/>
    </source>
</evidence>
<evidence type="ECO:0000256" key="9">
    <source>
        <dbReference type="ARBA" id="ARBA00022771"/>
    </source>
</evidence>
<feature type="domain" description="UmuC" evidence="17">
    <location>
        <begin position="130"/>
        <end position="309"/>
    </location>
</feature>
<evidence type="ECO:0000256" key="5">
    <source>
        <dbReference type="ARBA" id="ARBA00022695"/>
    </source>
</evidence>
<name>A0A1E3K206_9TREE</name>
<evidence type="ECO:0000256" key="10">
    <source>
        <dbReference type="ARBA" id="ARBA00022833"/>
    </source>
</evidence>
<feature type="region of interest" description="Disordered" evidence="16">
    <location>
        <begin position="594"/>
        <end position="638"/>
    </location>
</feature>
<dbReference type="CDD" id="cd03586">
    <property type="entry name" value="PolY_Pol_IV_kappa"/>
    <property type="match status" value="1"/>
</dbReference>
<dbReference type="Gene3D" id="3.30.1490.100">
    <property type="entry name" value="DNA polymerase, Y-family, little finger domain"/>
    <property type="match status" value="1"/>
</dbReference>
<keyword evidence="5" id="KW-0548">Nucleotidyltransferase</keyword>
<keyword evidence="6" id="KW-0235">DNA replication</keyword>
<evidence type="ECO:0000256" key="14">
    <source>
        <dbReference type="ARBA" id="ARBA00049244"/>
    </source>
</evidence>
<feature type="region of interest" description="Disordered" evidence="16">
    <location>
        <begin position="477"/>
        <end position="558"/>
    </location>
</feature>
<dbReference type="FunFam" id="3.40.1170.60:FF:000014">
    <property type="entry name" value="Related to DNA polymerase kappa"/>
    <property type="match status" value="1"/>
</dbReference>
<reference evidence="19 20" key="1">
    <citation type="submission" date="2016-06" db="EMBL/GenBank/DDBJ databases">
        <title>Evolution of pathogenesis and genome organization in the Tremellales.</title>
        <authorList>
            <person name="Cuomo C."/>
            <person name="Litvintseva A."/>
            <person name="Heitman J."/>
            <person name="Chen Y."/>
            <person name="Sun S."/>
            <person name="Springer D."/>
            <person name="Dromer F."/>
            <person name="Young S."/>
            <person name="Zeng Q."/>
            <person name="Chapman S."/>
            <person name="Gujja S."/>
            <person name="Saif S."/>
            <person name="Birren B."/>
        </authorList>
    </citation>
    <scope>NUCLEOTIDE SEQUENCE [LARGE SCALE GENOMIC DNA]</scope>
    <source>
        <strain evidence="19 20">CBS 7118</strain>
    </source>
</reference>
<feature type="compositionally biased region" description="Basic and acidic residues" evidence="16">
    <location>
        <begin position="614"/>
        <end position="626"/>
    </location>
</feature>
<evidence type="ECO:0000259" key="18">
    <source>
        <dbReference type="PROSITE" id="PS51908"/>
    </source>
</evidence>
<dbReference type="NCBIfam" id="NF002677">
    <property type="entry name" value="PRK02406.1"/>
    <property type="match status" value="1"/>
</dbReference>
<comment type="catalytic activity">
    <reaction evidence="14">
        <text>DNA(n) + a 2'-deoxyribonucleoside 5'-triphosphate = DNA(n+1) + diphosphate</text>
        <dbReference type="Rhea" id="RHEA:22508"/>
        <dbReference type="Rhea" id="RHEA-COMP:17339"/>
        <dbReference type="Rhea" id="RHEA-COMP:17340"/>
        <dbReference type="ChEBI" id="CHEBI:33019"/>
        <dbReference type="ChEBI" id="CHEBI:61560"/>
        <dbReference type="ChEBI" id="CHEBI:173112"/>
        <dbReference type="EC" id="2.7.7.7"/>
    </reaction>
</comment>
<keyword evidence="4" id="KW-0808">Transferase</keyword>
<evidence type="ECO:0000256" key="6">
    <source>
        <dbReference type="ARBA" id="ARBA00022705"/>
    </source>
</evidence>
<dbReference type="GO" id="GO:0003887">
    <property type="term" value="F:DNA-directed DNA polymerase activity"/>
    <property type="evidence" value="ECO:0007669"/>
    <property type="project" value="UniProtKB-KW"/>
</dbReference>
<evidence type="ECO:0000256" key="1">
    <source>
        <dbReference type="ARBA" id="ARBA00010945"/>
    </source>
</evidence>
<dbReference type="PANTHER" id="PTHR11076:SF33">
    <property type="entry name" value="DNA POLYMERASE KAPPA"/>
    <property type="match status" value="1"/>
</dbReference>
<keyword evidence="7" id="KW-0479">Metal-binding</keyword>
<dbReference type="EMBL" id="AWGH01000003">
    <property type="protein sequence ID" value="ODO06477.1"/>
    <property type="molecule type" value="Genomic_DNA"/>
</dbReference>
<evidence type="ECO:0000256" key="12">
    <source>
        <dbReference type="ARBA" id="ARBA00022932"/>
    </source>
</evidence>
<feature type="region of interest" description="Disordered" evidence="16">
    <location>
        <begin position="1"/>
        <end position="45"/>
    </location>
</feature>
<dbReference type="InterPro" id="IPR022880">
    <property type="entry name" value="DNApol_IV"/>
</dbReference>
<dbReference type="InterPro" id="IPR024728">
    <property type="entry name" value="PolY_HhH_motif"/>
</dbReference>
<feature type="domain" description="UBZ4-type" evidence="18">
    <location>
        <begin position="549"/>
        <end position="580"/>
    </location>
</feature>
<dbReference type="SUPFAM" id="SSF56672">
    <property type="entry name" value="DNA/RNA polymerases"/>
    <property type="match status" value="1"/>
</dbReference>
<dbReference type="HAMAP" id="MF_01113">
    <property type="entry name" value="DNApol_IV"/>
    <property type="match status" value="1"/>
</dbReference>
<feature type="compositionally biased region" description="Basic residues" evidence="16">
    <location>
        <begin position="1"/>
        <end position="10"/>
    </location>
</feature>
<keyword evidence="13 15" id="KW-0234">DNA repair</keyword>
<dbReference type="Gene3D" id="3.30.70.270">
    <property type="match status" value="1"/>
</dbReference>
<protein>
    <recommendedName>
        <fullName evidence="3">DNA polymerase kappa</fullName>
        <ecNumber evidence="2">2.7.7.7</ecNumber>
    </recommendedName>
</protein>
<dbReference type="PANTHER" id="PTHR11076">
    <property type="entry name" value="DNA REPAIR POLYMERASE UMUC / TRANSFERASE FAMILY MEMBER"/>
    <property type="match status" value="1"/>
</dbReference>
<gene>
    <name evidence="19" type="ORF">L198_01709</name>
</gene>
<evidence type="ECO:0000256" key="13">
    <source>
        <dbReference type="ARBA" id="ARBA00023204"/>
    </source>
</evidence>
<keyword evidence="12" id="KW-0239">DNA-directed DNA polymerase</keyword>
<dbReference type="Pfam" id="PF00817">
    <property type="entry name" value="IMS"/>
    <property type="match status" value="1"/>
</dbReference>
<comment type="similarity">
    <text evidence="1">Belongs to the DNA polymerase type-Y family.</text>
</comment>
<dbReference type="RefSeq" id="XP_019034577.1">
    <property type="nucleotide sequence ID" value="XM_019173872.1"/>
</dbReference>
<dbReference type="GO" id="GO:0005634">
    <property type="term" value="C:nucleus"/>
    <property type="evidence" value="ECO:0007669"/>
    <property type="project" value="TreeGrafter"/>
</dbReference>
<dbReference type="AlphaFoldDB" id="A0A1E3K206"/>
<accession>A0A1E3K206</accession>
<dbReference type="SUPFAM" id="SSF100879">
    <property type="entry name" value="Lesion bypass DNA polymerase (Y-family), little finger domain"/>
    <property type="match status" value="1"/>
</dbReference>
<evidence type="ECO:0000256" key="11">
    <source>
        <dbReference type="ARBA" id="ARBA00022842"/>
    </source>
</evidence>
<evidence type="ECO:0000256" key="4">
    <source>
        <dbReference type="ARBA" id="ARBA00022679"/>
    </source>
</evidence>
<dbReference type="GO" id="GO:0042276">
    <property type="term" value="P:error-prone translesion synthesis"/>
    <property type="evidence" value="ECO:0007669"/>
    <property type="project" value="TreeGrafter"/>
</dbReference>
<evidence type="ECO:0000256" key="8">
    <source>
        <dbReference type="ARBA" id="ARBA00022763"/>
    </source>
</evidence>
<sequence>MSRPHSLNKGKGKDKEEDEKRKWEEMTVEERAEAEAKQRSFERSLAGPSVGKAGLMRDQTEINRIIAEASKGSKYYKNQVRKDEELNEKITWYRAKRDELMSMAKEEQIEAEADRILMDVEALRDLSQTIIHVDMDAFYASVEVQRDPTLKGKPFGVGRGVLTTASYEARKFGCRSGMAGFIAKKLCPQIILTEMHFDLYIAASKSVREVLVQYDENLMMASLDEGYLNITPYMSTHSMTAAEVVTQLRAQVEEKTNLTISAGIAPNKMLAKICSDKNKPNGQFELSFERAEIVKFMRDLPVRKIPGFGRVTERCLEGLGVETCGQIYEKRVELLLLDHWFGFHGLCKAYLGISDNTVAPGKREERKSVGVERTFRDKTNDDDILACLADIADELEKDLERLQYAGKTVTVKFKLHTYENKTRAKSVTRFLTTAEEILPIAQELLKRELPLRIRLLGIRLSTLKDLTVEEKGIKGFFKPPAENTAEESSKRRGRMSEMAKMDEDDGEIYNESDDDDDPIFVESHPSSHILLGKRKSPTPSTDVPSPSPGPACPICGQHLPGGTSNQELNDHVDWCLNKDAIREASRVSPAVTKRLKADQKRPVVIRGESSSPVKPKEQMKEERVAERGTISAWLKKKS</sequence>
<dbReference type="Proteomes" id="UP000094819">
    <property type="component" value="Unassembled WGS sequence"/>
</dbReference>
<keyword evidence="10" id="KW-0862">Zinc</keyword>
<feature type="compositionally biased region" description="Basic and acidic residues" evidence="16">
    <location>
        <begin position="11"/>
        <end position="42"/>
    </location>
</feature>
<proteinExistence type="inferred from homology"/>
<dbReference type="InterPro" id="IPR001126">
    <property type="entry name" value="UmuC"/>
</dbReference>
<dbReference type="OrthoDB" id="1747274at2759"/>
<dbReference type="GO" id="GO:0008270">
    <property type="term" value="F:zinc ion binding"/>
    <property type="evidence" value="ECO:0007669"/>
    <property type="project" value="UniProtKB-KW"/>
</dbReference>
<evidence type="ECO:0000256" key="16">
    <source>
        <dbReference type="SAM" id="MobiDB-lite"/>
    </source>
</evidence>
<dbReference type="InterPro" id="IPR043502">
    <property type="entry name" value="DNA/RNA_pol_sf"/>
</dbReference>
<feature type="compositionally biased region" description="Acidic residues" evidence="16">
    <location>
        <begin position="502"/>
        <end position="519"/>
    </location>
</feature>
<comment type="caution">
    <text evidence="19">The sequence shown here is derived from an EMBL/GenBank/DDBJ whole genome shotgun (WGS) entry which is preliminary data.</text>
</comment>
<evidence type="ECO:0000256" key="2">
    <source>
        <dbReference type="ARBA" id="ARBA00012417"/>
    </source>
</evidence>
<dbReference type="GeneID" id="30190922"/>
<evidence type="ECO:0000313" key="20">
    <source>
        <dbReference type="Proteomes" id="UP000094819"/>
    </source>
</evidence>
<dbReference type="PROSITE" id="PS51908">
    <property type="entry name" value="ZF_UBZ4"/>
    <property type="match status" value="1"/>
</dbReference>
<dbReference type="Gene3D" id="1.10.150.810">
    <property type="match status" value="2"/>
</dbReference>
<organism evidence="19 20">
    <name type="scientific">Cryptococcus wingfieldii CBS 7118</name>
    <dbReference type="NCBI Taxonomy" id="1295528"/>
    <lineage>
        <taxon>Eukaryota</taxon>
        <taxon>Fungi</taxon>
        <taxon>Dikarya</taxon>
        <taxon>Basidiomycota</taxon>
        <taxon>Agaricomycotina</taxon>
        <taxon>Tremellomycetes</taxon>
        <taxon>Tremellales</taxon>
        <taxon>Cryptococcaceae</taxon>
        <taxon>Cryptococcus</taxon>
    </lineage>
</organism>
<dbReference type="Pfam" id="PF11798">
    <property type="entry name" value="IMS_HHH"/>
    <property type="match status" value="1"/>
</dbReference>
<dbReference type="InterPro" id="IPR043128">
    <property type="entry name" value="Rev_trsase/Diguanyl_cyclase"/>
</dbReference>
<dbReference type="GO" id="GO:0003684">
    <property type="term" value="F:damaged DNA binding"/>
    <property type="evidence" value="ECO:0007669"/>
    <property type="project" value="InterPro"/>
</dbReference>
<dbReference type="Gene3D" id="3.40.1170.60">
    <property type="match status" value="1"/>
</dbReference>
<dbReference type="InterPro" id="IPR017961">
    <property type="entry name" value="DNA_pol_Y-fam_little_finger"/>
</dbReference>
<dbReference type="InterPro" id="IPR006642">
    <property type="entry name" value="Rad18_UBZ4"/>
</dbReference>
<dbReference type="GO" id="GO:0006260">
    <property type="term" value="P:DNA replication"/>
    <property type="evidence" value="ECO:0007669"/>
    <property type="project" value="UniProtKB-KW"/>
</dbReference>
<dbReference type="Gene3D" id="3.30.160.60">
    <property type="entry name" value="Classic Zinc Finger"/>
    <property type="match status" value="1"/>
</dbReference>
<keyword evidence="8 15" id="KW-0227">DNA damage</keyword>
<keyword evidence="20" id="KW-1185">Reference proteome</keyword>
<evidence type="ECO:0000256" key="15">
    <source>
        <dbReference type="PROSITE-ProRule" id="PRU01256"/>
    </source>
</evidence>
<dbReference type="FunFam" id="1.10.150.810:FF:000001">
    <property type="entry name" value="DNA polymerase kappa"/>
    <property type="match status" value="1"/>
</dbReference>
<feature type="compositionally biased region" description="Basic and acidic residues" evidence="16">
    <location>
        <begin position="487"/>
        <end position="501"/>
    </location>
</feature>
<dbReference type="GO" id="GO:0006281">
    <property type="term" value="P:DNA repair"/>
    <property type="evidence" value="ECO:0007669"/>
    <property type="project" value="UniProtKB-KW"/>
</dbReference>
<dbReference type="InterPro" id="IPR050116">
    <property type="entry name" value="DNA_polymerase-Y"/>
</dbReference>
<dbReference type="GO" id="GO:0070987">
    <property type="term" value="P:error-free translesion synthesis"/>
    <property type="evidence" value="ECO:0007669"/>
    <property type="project" value="UniProtKB-ARBA"/>
</dbReference>
<dbReference type="FunFam" id="3.30.1490.100:FF:000004">
    <property type="entry name" value="DNA polymerase IV"/>
    <property type="match status" value="1"/>
</dbReference>